<dbReference type="EMBL" id="JANHOG010002919">
    <property type="protein sequence ID" value="KAJ3518799.1"/>
    <property type="molecule type" value="Genomic_DNA"/>
</dbReference>
<protein>
    <submittedName>
        <fullName evidence="1">Uncharacterized protein</fullName>
    </submittedName>
</protein>
<dbReference type="Proteomes" id="UP001148662">
    <property type="component" value="Unassembled WGS sequence"/>
</dbReference>
<proteinExistence type="predicted"/>
<evidence type="ECO:0000313" key="2">
    <source>
        <dbReference type="Proteomes" id="UP001148662"/>
    </source>
</evidence>
<keyword evidence="2" id="KW-1185">Reference proteome</keyword>
<gene>
    <name evidence="1" type="ORF">NM688_g9389</name>
</gene>
<sequence length="108" mass="12223">MLFGLDEDKQKFGDLVVDHGAKIPPTDSTKCRRNRLSCAVFWWQVPGRPPMISYDIGKGIKEVPQQLNSSSPTLSYIHLPNSKQHSNAMARQALLNELRALTYNDLKK</sequence>
<name>A0ACC1RJQ4_9APHY</name>
<comment type="caution">
    <text evidence="1">The sequence shown here is derived from an EMBL/GenBank/DDBJ whole genome shotgun (WGS) entry which is preliminary data.</text>
</comment>
<accession>A0ACC1RJQ4</accession>
<evidence type="ECO:0000313" key="1">
    <source>
        <dbReference type="EMBL" id="KAJ3518799.1"/>
    </source>
</evidence>
<organism evidence="1 2">
    <name type="scientific">Phlebia brevispora</name>
    <dbReference type="NCBI Taxonomy" id="194682"/>
    <lineage>
        <taxon>Eukaryota</taxon>
        <taxon>Fungi</taxon>
        <taxon>Dikarya</taxon>
        <taxon>Basidiomycota</taxon>
        <taxon>Agaricomycotina</taxon>
        <taxon>Agaricomycetes</taxon>
        <taxon>Polyporales</taxon>
        <taxon>Meruliaceae</taxon>
        <taxon>Phlebia</taxon>
    </lineage>
</organism>
<reference evidence="1" key="1">
    <citation type="submission" date="2022-07" db="EMBL/GenBank/DDBJ databases">
        <title>Genome Sequence of Phlebia brevispora.</title>
        <authorList>
            <person name="Buettner E."/>
        </authorList>
    </citation>
    <scope>NUCLEOTIDE SEQUENCE</scope>
    <source>
        <strain evidence="1">MPL23</strain>
    </source>
</reference>